<reference evidence="2" key="1">
    <citation type="submission" date="2019-06" db="EMBL/GenBank/DDBJ databases">
        <authorList>
            <consortium name="Wellcome Sanger Institute Data Sharing"/>
        </authorList>
    </citation>
    <scope>NUCLEOTIDE SEQUENCE [LARGE SCALE GENOMIC DNA]</scope>
</reference>
<dbReference type="Proteomes" id="UP000472267">
    <property type="component" value="Chromosome 2"/>
</dbReference>
<dbReference type="Ensembl" id="ENSSFAT00005043197.1">
    <property type="protein sequence ID" value="ENSSFAP00005041676.1"/>
    <property type="gene ID" value="ENSSFAG00005020696.1"/>
</dbReference>
<name>A0A672IIS3_SALFA</name>
<reference evidence="2" key="2">
    <citation type="submission" date="2025-08" db="UniProtKB">
        <authorList>
            <consortium name="Ensembl"/>
        </authorList>
    </citation>
    <scope>IDENTIFICATION</scope>
</reference>
<accession>A0A672IIS3</accession>
<reference evidence="2" key="3">
    <citation type="submission" date="2025-09" db="UniProtKB">
        <authorList>
            <consortium name="Ensembl"/>
        </authorList>
    </citation>
    <scope>IDENTIFICATION</scope>
</reference>
<proteinExistence type="inferred from homology"/>
<evidence type="ECO:0000313" key="3">
    <source>
        <dbReference type="Proteomes" id="UP000472267"/>
    </source>
</evidence>
<evidence type="ECO:0000313" key="2">
    <source>
        <dbReference type="Ensembl" id="ENSSFAP00005041676.1"/>
    </source>
</evidence>
<organism evidence="2 3">
    <name type="scientific">Salarias fasciatus</name>
    <name type="common">Jewelled blenny</name>
    <name type="synonym">Blennius fasciatus</name>
    <dbReference type="NCBI Taxonomy" id="181472"/>
    <lineage>
        <taxon>Eukaryota</taxon>
        <taxon>Metazoa</taxon>
        <taxon>Chordata</taxon>
        <taxon>Craniata</taxon>
        <taxon>Vertebrata</taxon>
        <taxon>Euteleostomi</taxon>
        <taxon>Actinopterygii</taxon>
        <taxon>Neopterygii</taxon>
        <taxon>Teleostei</taxon>
        <taxon>Neoteleostei</taxon>
        <taxon>Acanthomorphata</taxon>
        <taxon>Ovalentaria</taxon>
        <taxon>Blenniimorphae</taxon>
        <taxon>Blenniiformes</taxon>
        <taxon>Blennioidei</taxon>
        <taxon>Blenniidae</taxon>
        <taxon>Salariinae</taxon>
        <taxon>Salarias</taxon>
    </lineage>
</organism>
<dbReference type="InParanoid" id="A0A672IIS3"/>
<dbReference type="SUPFAM" id="SSF52266">
    <property type="entry name" value="SGNH hydrolase"/>
    <property type="match status" value="1"/>
</dbReference>
<comment type="similarity">
    <text evidence="1">Belongs to the PC-esterase family.</text>
</comment>
<dbReference type="FunCoup" id="A0A672IIS3">
    <property type="interactions" value="532"/>
</dbReference>
<evidence type="ECO:0000256" key="1">
    <source>
        <dbReference type="ARBA" id="ARBA00037957"/>
    </source>
</evidence>
<dbReference type="PANTHER" id="PTHR14469">
    <property type="entry name" value="SARCOMA ANTIGEN NY-SAR-23"/>
    <property type="match status" value="1"/>
</dbReference>
<dbReference type="AlphaFoldDB" id="A0A672IIS3"/>
<protein>
    <submittedName>
        <fullName evidence="2">Family with sequence similarity 113</fullName>
    </submittedName>
</protein>
<keyword evidence="3" id="KW-1185">Reference proteome</keyword>
<sequence length="444" mass="51564">MRNFVSHKQACQLLHNKFVVVLVSSNQRAIYKDLVLLLQKDKFLTLKQLQTKGEMNFEQDCLVEGGCLSKLHNGISYREVRQFQSDHHLVRFYFLTRIYSQYMESVLEDFRQGLKPDVVVINSCLWDISRYSRNWTGDYKESLHRCFEELKAILPEETLVIWNLTMPLGEKIKGGFLVPEVPSIWKGFYFVRTFIHHMASQLRFDVIEANFFSGTLADAYNLDVVDLHFHFRFSLHRRTNDGVHWDNVALRRITSVLLRHAADAWGVALTSPPDASGKNKTTHTNMLQISLPIFLVYTWCLLYTDTALESIFFPLKCVLLFACRAQCGRDQALGQYQQKCVFKELQFLASLADRRPARIHYSDHREILFPHSQGYGDVRCHPGPRPHPPMYRRVPLPPPPPSLNYRFPYGNRPARSGKFSSQTLSIIPYPHGLSFIVRKVRCHT</sequence>
<dbReference type="PANTHER" id="PTHR14469:SF0">
    <property type="entry name" value="FAMILY WITH SEQUENCE SIMILARITY 113"/>
    <property type="match status" value="1"/>
</dbReference>